<comment type="caution">
    <text evidence="2">The sequence shown here is derived from an EMBL/GenBank/DDBJ whole genome shotgun (WGS) entry which is preliminary data.</text>
</comment>
<gene>
    <name evidence="2" type="ORF">Pcinc_044402</name>
</gene>
<accession>A0AAE1BGW4</accession>
<keyword evidence="3" id="KW-1185">Reference proteome</keyword>
<dbReference type="AlphaFoldDB" id="A0AAE1BGW4"/>
<proteinExistence type="predicted"/>
<dbReference type="EMBL" id="JAWQEG010009330">
    <property type="protein sequence ID" value="KAK3848824.1"/>
    <property type="molecule type" value="Genomic_DNA"/>
</dbReference>
<sequence length="104" mass="11370">MVVGECGSLGVWQVGWILGSVLLVAIEYRYPEAWQGVKDVGNKKSKGDEGENRKSKGDEGENRKSKGDEGENRKSKGEEGGNRKSKGEEGENRKSKGENRKSKG</sequence>
<dbReference type="Proteomes" id="UP001286313">
    <property type="component" value="Unassembled WGS sequence"/>
</dbReference>
<feature type="compositionally biased region" description="Basic and acidic residues" evidence="1">
    <location>
        <begin position="40"/>
        <end position="104"/>
    </location>
</feature>
<name>A0AAE1BGW4_PETCI</name>
<evidence type="ECO:0000256" key="1">
    <source>
        <dbReference type="SAM" id="MobiDB-lite"/>
    </source>
</evidence>
<evidence type="ECO:0000313" key="3">
    <source>
        <dbReference type="Proteomes" id="UP001286313"/>
    </source>
</evidence>
<organism evidence="2 3">
    <name type="scientific">Petrolisthes cinctipes</name>
    <name type="common">Flat porcelain crab</name>
    <dbReference type="NCBI Taxonomy" id="88211"/>
    <lineage>
        <taxon>Eukaryota</taxon>
        <taxon>Metazoa</taxon>
        <taxon>Ecdysozoa</taxon>
        <taxon>Arthropoda</taxon>
        <taxon>Crustacea</taxon>
        <taxon>Multicrustacea</taxon>
        <taxon>Malacostraca</taxon>
        <taxon>Eumalacostraca</taxon>
        <taxon>Eucarida</taxon>
        <taxon>Decapoda</taxon>
        <taxon>Pleocyemata</taxon>
        <taxon>Anomura</taxon>
        <taxon>Galatheoidea</taxon>
        <taxon>Porcellanidae</taxon>
        <taxon>Petrolisthes</taxon>
    </lineage>
</organism>
<feature type="region of interest" description="Disordered" evidence="1">
    <location>
        <begin position="35"/>
        <end position="104"/>
    </location>
</feature>
<evidence type="ECO:0000313" key="2">
    <source>
        <dbReference type="EMBL" id="KAK3848824.1"/>
    </source>
</evidence>
<protein>
    <submittedName>
        <fullName evidence="2">Uncharacterized protein</fullName>
    </submittedName>
</protein>
<reference evidence="2" key="1">
    <citation type="submission" date="2023-10" db="EMBL/GenBank/DDBJ databases">
        <title>Genome assemblies of two species of porcelain crab, Petrolisthes cinctipes and Petrolisthes manimaculis (Anomura: Porcellanidae).</title>
        <authorList>
            <person name="Angst P."/>
        </authorList>
    </citation>
    <scope>NUCLEOTIDE SEQUENCE</scope>
    <source>
        <strain evidence="2">PB745_01</strain>
        <tissue evidence="2">Gill</tissue>
    </source>
</reference>